<reference evidence="2" key="1">
    <citation type="submission" date="2021-01" db="EMBL/GenBank/DDBJ databases">
        <title>Whole genome shotgun sequence of Rhizocola hellebori NBRC 109834.</title>
        <authorList>
            <person name="Komaki H."/>
            <person name="Tamura T."/>
        </authorList>
    </citation>
    <scope>NUCLEOTIDE SEQUENCE</scope>
    <source>
        <strain evidence="2">NBRC 109834</strain>
    </source>
</reference>
<sequence length="1132" mass="118721">MSQTQGTLHALAVHLVRAVQPLANAFSDSESFKQLMFQLGWEVDGLPPQYSAVADKVAAAADAISAMPAQPQASDLLAVIGKVGDVYRAVAGLTEAPQGVDAQAFLGEIGRRLFEFVLAEDLRLWAPRMYGTLHALGVIAYEYVPSANGRPDHTRLRFDWDQIPAILSDPSLIPERLYGWGTTDFAFGRLATALMPLLHGIGVPVSLDLIGEQLSTALQTGALAPPAGPVRYAITLPLFDLPINGRYEQVGFMLAGLPAEGDAPPGMILQIMAPNGLAETVDLGDGWKFALRAGTDLANQLGVVIRPGETFARYPFASGQPLPSAGLGLSLRYQADAPTLLFGQPGKTRLELAAGEIRLGVIEKAGEVEVTAGAVVDGLTFVLSTADLDGFLGSALGGQEMRVPLQLGVTWSSRTGLDFIAGAGFTVSIYPHLDLGVLRFDRVDLAVKLTSGPGTPELGIAALLSFSGVIGPVSYAVDRVGVQLAATFADGDAGPAGIDLTPVWPTGLGLGIDAGPVRGGGFISYDKASGRYVGILQLEVYDIGVSAIGVLDTKDAAGAPLPSPGYSFVLLVFADIPHIQLGYGFTLNAVGGIAALNRRLDTTALLAGIRQGGVDRILFPTDPVRDANTIVTALTAIFPIAMGRYVFGPAAIIGWGTPTLITFELAIVVEVPAPVTVALLGTARALLPNESAPIVELHVDIVGIFEPAKKTIAVDASLHDSKVAGFAVSGDLAMRLNYGSDPDFALAVGGFNPHFTPPPGFPALRRITVALGAGDNPRVTLEGYLAVTANSRQFGAKAELYAARGGFNVHGWVSFDTLIVLHPFGFRFDFSAGVTLNRGSRRIAGVTVEGTLTGPNPFHVWGKASLSLLFFDISVPFDATFGLDWLVPELAATDPWGLLAQALALPDNWAVDAVRRGVSFVGTGAAGRLLDPGSAATLRQKVLPLARNLELFGQYEISGPASFTVTAVAIGTRPADFVPVNDFFTPGDFEKLSETDQLSRDSFELMQAGVRVDAGPVAPEAATKVASLEYQTKIIDSSWRVRSLPPVTIDRGIQLAAVRASSATQARFARRDGRTGGVKLAPETYTVATTDTLGARPDIATAMTRGAALAALRGSGTAGLQVVPTYETETSG</sequence>
<evidence type="ECO:0000259" key="1">
    <source>
        <dbReference type="Pfam" id="PF20248"/>
    </source>
</evidence>
<organism evidence="2 3">
    <name type="scientific">Rhizocola hellebori</name>
    <dbReference type="NCBI Taxonomy" id="1392758"/>
    <lineage>
        <taxon>Bacteria</taxon>
        <taxon>Bacillati</taxon>
        <taxon>Actinomycetota</taxon>
        <taxon>Actinomycetes</taxon>
        <taxon>Micromonosporales</taxon>
        <taxon>Micromonosporaceae</taxon>
        <taxon>Rhizocola</taxon>
    </lineage>
</organism>
<protein>
    <recommendedName>
        <fullName evidence="1">DUF6603 domain-containing protein</fullName>
    </recommendedName>
</protein>
<name>A0A8J3VIM8_9ACTN</name>
<keyword evidence="3" id="KW-1185">Reference proteome</keyword>
<dbReference type="AlphaFoldDB" id="A0A8J3VIM8"/>
<dbReference type="Proteomes" id="UP000612899">
    <property type="component" value="Unassembled WGS sequence"/>
</dbReference>
<proteinExistence type="predicted"/>
<comment type="caution">
    <text evidence="2">The sequence shown here is derived from an EMBL/GenBank/DDBJ whole genome shotgun (WGS) entry which is preliminary data.</text>
</comment>
<feature type="domain" description="DUF6603" evidence="1">
    <location>
        <begin position="432"/>
        <end position="994"/>
    </location>
</feature>
<dbReference type="EMBL" id="BONY01000040">
    <property type="protein sequence ID" value="GIH07765.1"/>
    <property type="molecule type" value="Genomic_DNA"/>
</dbReference>
<evidence type="ECO:0000313" key="2">
    <source>
        <dbReference type="EMBL" id="GIH07765.1"/>
    </source>
</evidence>
<accession>A0A8J3VIM8</accession>
<dbReference type="InterPro" id="IPR046538">
    <property type="entry name" value="DUF6603"/>
</dbReference>
<dbReference type="RefSeq" id="WP_203911539.1">
    <property type="nucleotide sequence ID" value="NZ_BONY01000040.1"/>
</dbReference>
<gene>
    <name evidence="2" type="ORF">Rhe02_58320</name>
</gene>
<evidence type="ECO:0000313" key="3">
    <source>
        <dbReference type="Proteomes" id="UP000612899"/>
    </source>
</evidence>
<dbReference type="Pfam" id="PF20248">
    <property type="entry name" value="DUF6603"/>
    <property type="match status" value="1"/>
</dbReference>